<evidence type="ECO:0000259" key="11">
    <source>
        <dbReference type="PROSITE" id="PS50262"/>
    </source>
</evidence>
<feature type="transmembrane region" description="Helical" evidence="9">
    <location>
        <begin position="284"/>
        <end position="306"/>
    </location>
</feature>
<dbReference type="AlphaFoldDB" id="A0A8C9II48"/>
<evidence type="ECO:0000256" key="7">
    <source>
        <dbReference type="ARBA" id="ARBA00023224"/>
    </source>
</evidence>
<keyword evidence="3 9" id="KW-1133">Transmembrane helix</keyword>
<keyword evidence="13" id="KW-1185">Reference proteome</keyword>
<dbReference type="SUPFAM" id="SSF81321">
    <property type="entry name" value="Family A G protein-coupled receptor-like"/>
    <property type="match status" value="1"/>
</dbReference>
<dbReference type="PANTHER" id="PTHR24238:SF57">
    <property type="entry name" value="G-PROTEIN COUPLED RECEPTOR 83"/>
    <property type="match status" value="1"/>
</dbReference>
<keyword evidence="7" id="KW-0807">Transducer</keyword>
<dbReference type="PRINTS" id="PR00237">
    <property type="entry name" value="GPCRRHODOPSN"/>
</dbReference>
<evidence type="ECO:0000256" key="3">
    <source>
        <dbReference type="ARBA" id="ARBA00022989"/>
    </source>
</evidence>
<evidence type="ECO:0000256" key="6">
    <source>
        <dbReference type="ARBA" id="ARBA00023170"/>
    </source>
</evidence>
<dbReference type="GO" id="GO:0008188">
    <property type="term" value="F:neuropeptide receptor activity"/>
    <property type="evidence" value="ECO:0007669"/>
    <property type="project" value="TreeGrafter"/>
</dbReference>
<feature type="transmembrane region" description="Helical" evidence="9">
    <location>
        <begin position="109"/>
        <end position="132"/>
    </location>
</feature>
<dbReference type="PANTHER" id="PTHR24238">
    <property type="entry name" value="G-PROTEIN COUPLED RECEPTOR"/>
    <property type="match status" value="1"/>
</dbReference>
<evidence type="ECO:0000313" key="13">
    <source>
        <dbReference type="Proteomes" id="UP000694416"/>
    </source>
</evidence>
<evidence type="ECO:0000313" key="12">
    <source>
        <dbReference type="Ensembl" id="ENSPTEP00000036643.1"/>
    </source>
</evidence>
<feature type="region of interest" description="Disordered" evidence="8">
    <location>
        <begin position="361"/>
        <end position="381"/>
    </location>
</feature>
<reference evidence="12" key="2">
    <citation type="submission" date="2025-09" db="UniProtKB">
        <authorList>
            <consortium name="Ensembl"/>
        </authorList>
    </citation>
    <scope>IDENTIFICATION</scope>
</reference>
<feature type="transmembrane region" description="Helical" evidence="9">
    <location>
        <begin position="144"/>
        <end position="164"/>
    </location>
</feature>
<feature type="signal peptide" evidence="10">
    <location>
        <begin position="1"/>
        <end position="16"/>
    </location>
</feature>
<sequence>MVSHLLLLCLFPLVRATEPHEGRADEQSLEAALVVPNASHFFSWNNYTFSDWQNFVGRRRYGAESQNPTVKALLIVAYSFIIVFSLFGNVLVCHVIFKNQRMHSATSLFIVNLAVADIMITLLNTPFTLVIMHPLKPRISITKGVIYIAVIWTMATFFSLPHAICQKLFTFKYSEDIVRSLCLPDFPEPADLFWKYLDLATFILLYILPLLIISVAYARVAKKLWLCNMIGDVTTDQYLALRRKKKKTIKMLMLVVVLFALCWFPLNCYVLLLSSKVIRTNNALYFAFHWFAMSSTCYNPFIYCWLNENFRIELKALLSMCQRPPKPQEDRPPSPVPSFRVAWTEKNDGQRAPLANNLLPTSQLQSGKTDLSSVEPIVTMS</sequence>
<evidence type="ECO:0000256" key="4">
    <source>
        <dbReference type="ARBA" id="ARBA00023040"/>
    </source>
</evidence>
<feature type="transmembrane region" description="Helical" evidence="9">
    <location>
        <begin position="70"/>
        <end position="97"/>
    </location>
</feature>
<accession>A0A8C9II48</accession>
<dbReference type="Ensembl" id="ENSPTET00000049675.1">
    <property type="protein sequence ID" value="ENSPTEP00000036643.1"/>
    <property type="gene ID" value="ENSPTEG00000034399.1"/>
</dbReference>
<keyword evidence="10" id="KW-0732">Signal</keyword>
<dbReference type="InterPro" id="IPR017452">
    <property type="entry name" value="GPCR_Rhodpsn_7TM"/>
</dbReference>
<feature type="domain" description="G-protein coupled receptors family 1 profile" evidence="11">
    <location>
        <begin position="87"/>
        <end position="303"/>
    </location>
</feature>
<evidence type="ECO:0000256" key="1">
    <source>
        <dbReference type="ARBA" id="ARBA00004141"/>
    </source>
</evidence>
<evidence type="ECO:0000256" key="9">
    <source>
        <dbReference type="SAM" id="Phobius"/>
    </source>
</evidence>
<feature type="transmembrane region" description="Helical" evidence="9">
    <location>
        <begin position="199"/>
        <end position="220"/>
    </location>
</feature>
<feature type="transmembrane region" description="Helical" evidence="9">
    <location>
        <begin position="251"/>
        <end position="272"/>
    </location>
</feature>
<comment type="subcellular location">
    <subcellularLocation>
        <location evidence="1">Membrane</location>
        <topology evidence="1">Multi-pass membrane protein</topology>
    </subcellularLocation>
</comment>
<organism evidence="12 13">
    <name type="scientific">Piliocolobus tephrosceles</name>
    <name type="common">Ugandan red Colobus</name>
    <dbReference type="NCBI Taxonomy" id="591936"/>
    <lineage>
        <taxon>Eukaryota</taxon>
        <taxon>Metazoa</taxon>
        <taxon>Chordata</taxon>
        <taxon>Craniata</taxon>
        <taxon>Vertebrata</taxon>
        <taxon>Euteleostomi</taxon>
        <taxon>Mammalia</taxon>
        <taxon>Eutheria</taxon>
        <taxon>Euarchontoglires</taxon>
        <taxon>Primates</taxon>
        <taxon>Haplorrhini</taxon>
        <taxon>Catarrhini</taxon>
        <taxon>Cercopithecidae</taxon>
        <taxon>Colobinae</taxon>
        <taxon>Piliocolobus</taxon>
    </lineage>
</organism>
<dbReference type="RefSeq" id="XP_023081442.1">
    <property type="nucleotide sequence ID" value="XM_023225674.1"/>
</dbReference>
<keyword evidence="6" id="KW-0675">Receptor</keyword>
<dbReference type="Proteomes" id="UP000694416">
    <property type="component" value="Unplaced"/>
</dbReference>
<proteinExistence type="predicted"/>
<name>A0A8C9II48_9PRIM</name>
<keyword evidence="5 9" id="KW-0472">Membrane</keyword>
<dbReference type="GeneID" id="111551635"/>
<feature type="chain" id="PRO_5034322207" evidence="10">
    <location>
        <begin position="17"/>
        <end position="381"/>
    </location>
</feature>
<gene>
    <name evidence="12" type="primary">GPR83</name>
</gene>
<keyword evidence="4" id="KW-0297">G-protein coupled receptor</keyword>
<evidence type="ECO:0000256" key="5">
    <source>
        <dbReference type="ARBA" id="ARBA00023136"/>
    </source>
</evidence>
<feature type="compositionally biased region" description="Polar residues" evidence="8">
    <location>
        <begin position="361"/>
        <end position="372"/>
    </location>
</feature>
<protein>
    <submittedName>
        <fullName evidence="12">G protein-coupled receptor 83</fullName>
    </submittedName>
</protein>
<dbReference type="InterPro" id="IPR000276">
    <property type="entry name" value="GPCR_Rhodpsn"/>
</dbReference>
<keyword evidence="2 9" id="KW-0812">Transmembrane</keyword>
<dbReference type="CTD" id="10888"/>
<dbReference type="Pfam" id="PF00001">
    <property type="entry name" value="7tm_1"/>
    <property type="match status" value="1"/>
</dbReference>
<evidence type="ECO:0000256" key="2">
    <source>
        <dbReference type="ARBA" id="ARBA00022692"/>
    </source>
</evidence>
<dbReference type="PROSITE" id="PS50262">
    <property type="entry name" value="G_PROTEIN_RECEP_F1_2"/>
    <property type="match status" value="1"/>
</dbReference>
<reference evidence="12" key="1">
    <citation type="submission" date="2025-08" db="UniProtKB">
        <authorList>
            <consortium name="Ensembl"/>
        </authorList>
    </citation>
    <scope>IDENTIFICATION</scope>
</reference>
<dbReference type="GO" id="GO:0005886">
    <property type="term" value="C:plasma membrane"/>
    <property type="evidence" value="ECO:0007669"/>
    <property type="project" value="TreeGrafter"/>
</dbReference>
<evidence type="ECO:0000256" key="8">
    <source>
        <dbReference type="SAM" id="MobiDB-lite"/>
    </source>
</evidence>
<evidence type="ECO:0000256" key="10">
    <source>
        <dbReference type="SAM" id="SignalP"/>
    </source>
</evidence>
<dbReference type="Gene3D" id="1.20.1070.10">
    <property type="entry name" value="Rhodopsin 7-helix transmembrane proteins"/>
    <property type="match status" value="1"/>
</dbReference>
<dbReference type="SMART" id="SM01381">
    <property type="entry name" value="7TM_GPCR_Srsx"/>
    <property type="match status" value="1"/>
</dbReference>